<evidence type="ECO:0000259" key="3">
    <source>
        <dbReference type="Pfam" id="PF02910"/>
    </source>
</evidence>
<proteinExistence type="predicted"/>
<dbReference type="PANTHER" id="PTHR42716">
    <property type="entry name" value="L-ASPARTATE OXIDASE"/>
    <property type="match status" value="1"/>
</dbReference>
<protein>
    <recommendedName>
        <fullName evidence="3">Fumarate reductase/succinate dehydrogenase flavoprotein-like C-terminal domain-containing protein</fullName>
    </recommendedName>
</protein>
<accession>X1VF99</accession>
<evidence type="ECO:0000313" key="4">
    <source>
        <dbReference type="EMBL" id="GAJ05495.1"/>
    </source>
</evidence>
<feature type="non-terminal residue" evidence="4">
    <location>
        <position position="1"/>
    </location>
</feature>
<dbReference type="GO" id="GO:0034628">
    <property type="term" value="P:'de novo' NAD+ biosynthetic process from L-aspartate"/>
    <property type="evidence" value="ECO:0007669"/>
    <property type="project" value="TreeGrafter"/>
</dbReference>
<dbReference type="Pfam" id="PF02910">
    <property type="entry name" value="Succ_DH_flav_C"/>
    <property type="match status" value="1"/>
</dbReference>
<gene>
    <name evidence="4" type="ORF">S12H4_43128</name>
</gene>
<comment type="caution">
    <text evidence="4">The sequence shown here is derived from an EMBL/GenBank/DDBJ whole genome shotgun (WGS) entry which is preliminary data.</text>
</comment>
<dbReference type="AlphaFoldDB" id="X1VF99"/>
<dbReference type="InterPro" id="IPR005288">
    <property type="entry name" value="NadB"/>
</dbReference>
<keyword evidence="2" id="KW-0285">Flavoprotein</keyword>
<comment type="cofactor">
    <cofactor evidence="1">
        <name>FAD</name>
        <dbReference type="ChEBI" id="CHEBI:57692"/>
    </cofactor>
</comment>
<keyword evidence="2" id="KW-0274">FAD</keyword>
<feature type="domain" description="Fumarate reductase/succinate dehydrogenase flavoprotein-like C-terminal" evidence="3">
    <location>
        <begin position="3"/>
        <end position="88"/>
    </location>
</feature>
<dbReference type="InterPro" id="IPR037099">
    <property type="entry name" value="Fum_R/Succ_DH_flav-like_C_sf"/>
</dbReference>
<dbReference type="InterPro" id="IPR015939">
    <property type="entry name" value="Fum_Rdtase/Succ_DH_flav-like_C"/>
</dbReference>
<dbReference type="GO" id="GO:0008734">
    <property type="term" value="F:L-aspartate oxidase activity"/>
    <property type="evidence" value="ECO:0007669"/>
    <property type="project" value="InterPro"/>
</dbReference>
<dbReference type="PANTHER" id="PTHR42716:SF2">
    <property type="entry name" value="L-ASPARTATE OXIDASE, CHLOROPLASTIC"/>
    <property type="match status" value="1"/>
</dbReference>
<dbReference type="Gene3D" id="1.20.58.100">
    <property type="entry name" value="Fumarate reductase/succinate dehydrogenase flavoprotein-like, C-terminal domain"/>
    <property type="match status" value="1"/>
</dbReference>
<organism evidence="4">
    <name type="scientific">marine sediment metagenome</name>
    <dbReference type="NCBI Taxonomy" id="412755"/>
    <lineage>
        <taxon>unclassified sequences</taxon>
        <taxon>metagenomes</taxon>
        <taxon>ecological metagenomes</taxon>
    </lineage>
</organism>
<reference evidence="4" key="1">
    <citation type="journal article" date="2014" name="Front. Microbiol.">
        <title>High frequency of phylogenetically diverse reductive dehalogenase-homologous genes in deep subseafloor sedimentary metagenomes.</title>
        <authorList>
            <person name="Kawai M."/>
            <person name="Futagami T."/>
            <person name="Toyoda A."/>
            <person name="Takaki Y."/>
            <person name="Nishi S."/>
            <person name="Hori S."/>
            <person name="Arai W."/>
            <person name="Tsubouchi T."/>
            <person name="Morono Y."/>
            <person name="Uchiyama I."/>
            <person name="Ito T."/>
            <person name="Fujiyama A."/>
            <person name="Inagaki F."/>
            <person name="Takami H."/>
        </authorList>
    </citation>
    <scope>NUCLEOTIDE SEQUENCE</scope>
    <source>
        <strain evidence="4">Expedition CK06-06</strain>
    </source>
</reference>
<evidence type="ECO:0000256" key="2">
    <source>
        <dbReference type="ARBA" id="ARBA00022827"/>
    </source>
</evidence>
<evidence type="ECO:0000256" key="1">
    <source>
        <dbReference type="ARBA" id="ARBA00001974"/>
    </source>
</evidence>
<sequence>LKKELQKLMWDKVGIIRNSSGLKKARQKISEWKFKSELKTTEDFELANLIILADLIANSALQREESRGAHYRVDFPDRDDVNWKKHIIY</sequence>
<dbReference type="EMBL" id="BARW01026443">
    <property type="protein sequence ID" value="GAJ05495.1"/>
    <property type="molecule type" value="Genomic_DNA"/>
</dbReference>
<name>X1VF99_9ZZZZ</name>
<dbReference type="SUPFAM" id="SSF46977">
    <property type="entry name" value="Succinate dehydrogenase/fumarate reductase flavoprotein C-terminal domain"/>
    <property type="match status" value="1"/>
</dbReference>